<feature type="repeat" description="ANK" evidence="3">
    <location>
        <begin position="185"/>
        <end position="213"/>
    </location>
</feature>
<dbReference type="PROSITE" id="PS50297">
    <property type="entry name" value="ANK_REP_REGION"/>
    <property type="match status" value="13"/>
</dbReference>
<dbReference type="Pfam" id="PF12796">
    <property type="entry name" value="Ank_2"/>
    <property type="match status" value="7"/>
</dbReference>
<dbReference type="Gene3D" id="1.25.40.20">
    <property type="entry name" value="Ankyrin repeat-containing domain"/>
    <property type="match status" value="10"/>
</dbReference>
<feature type="repeat" description="ANK" evidence="3">
    <location>
        <begin position="389"/>
        <end position="421"/>
    </location>
</feature>
<feature type="repeat" description="ANK" evidence="3">
    <location>
        <begin position="217"/>
        <end position="249"/>
    </location>
</feature>
<feature type="repeat" description="ANK" evidence="3">
    <location>
        <begin position="323"/>
        <end position="355"/>
    </location>
</feature>
<dbReference type="PRINTS" id="PR01415">
    <property type="entry name" value="ANKYRIN"/>
</dbReference>
<feature type="repeat" description="ANK" evidence="3">
    <location>
        <begin position="290"/>
        <end position="316"/>
    </location>
</feature>
<keyword evidence="1" id="KW-0677">Repeat</keyword>
<dbReference type="EMBL" id="CAXAMN010023472">
    <property type="protein sequence ID" value="CAK9077912.1"/>
    <property type="molecule type" value="Genomic_DNA"/>
</dbReference>
<keyword evidence="2 3" id="KW-0040">ANK repeat</keyword>
<protein>
    <submittedName>
        <fullName evidence="4">Uncharacterized protein</fullName>
    </submittedName>
</protein>
<keyword evidence="5" id="KW-1185">Reference proteome</keyword>
<sequence length="1087" mass="118412">MVTICSLAGECLATFGADVIENVPVKWLKEHSSEQVGASRFRQQWLTEDGRELNDEAVLSVAHVQLVVLNFLPCEQHGNRLIAATGIDSTELEELLCQSLQERRSPVAKDRHGKTALLIALKQGHRNCAALLLKAIAKEFRGIKLDDVVTQFGETALHLACHEGYLDLVQILLHVGADPVAKDSDGNTALLVALKRGHQKCVTLLLKAAAKENWGIKPDDALHLACQNGYSDMVQTLLDVGADLGAKDSDGNTALLVALKRGHGNCVILLLRAIASEFWGIKPDDVVTQFGETALHLACQKGYLDLVQTLLDVGADPGRSTICGDSPLHLAALEGHAEVVKLLLEAGAQKDSLTSNGGTALHLAAWKGHRGVVDLLLKTGIDVNKAKNGGDTALHMAAWSGHLEVVRLLLECGANTDQVEGGGKTAAQLAALHGHAKVLRLLDQAKPDLEQPTKSHYVVQMSSNLQGVPTRLDRKFTQGASQKCRSARAVDVLGEPGGAWMDSPGELAITEEELAELKLIAAERRLQYITTLEAVAGPERFMVDWVDSKMKLLKAHAGANYSTLEIKIPGGTFQFTDQVHHAARLKVVDNTMTEPQAGGRSTISHTVWAACVRGGSTGSRTGSGGPVRALRMLRLHWALSGEPVAHLEAEEVEGKCVRVLKTQLAMTIGVTRFRQRWFNHELEEMPDDMNIMSPSAVQLVILDFLPHSAQERQGICELCRACLANRCVQVEALLQRPLNPDERNRRGNTALRIAAEAGHLECVTLLLEARADLEAAKSLDPPLYLAVANRHLKVVQLLLEAGADKECLSRTRDTALHLATATGDQNVVQVLLDADADTDARNCQGKTPLHRAVETGNEEVVRLLLAFRANLEQTTWSGTTPLQLAVQYPNSAVVKLLLEARAEIDKLGSCSMNALHSAVEWGHLETVRILLEAQADPGRATRSQKTALHLAVRAERLEMMRLFLEKDVATSDRNTFACYAAERGNVEMLLALLKSQPGQEDRPKRERLLHWAAEKDYPELVDCLLQSDVTLHGKAAALQYAAWKGHTSVVQMLLEHRADKEQTTMDGRTALHLAVAQGHREVVKLLT</sequence>
<feature type="repeat" description="ANK" evidence="3">
    <location>
        <begin position="943"/>
        <end position="975"/>
    </location>
</feature>
<dbReference type="PROSITE" id="PS50088">
    <property type="entry name" value="ANK_REPEAT"/>
    <property type="match status" value="15"/>
</dbReference>
<gene>
    <name evidence="4" type="ORF">CCMP2556_LOCUS38380</name>
</gene>
<dbReference type="PANTHER" id="PTHR24166:SF48">
    <property type="entry name" value="PROTEIN VAPYRIN"/>
    <property type="match status" value="1"/>
</dbReference>
<feature type="repeat" description="ANK" evidence="3">
    <location>
        <begin position="1066"/>
        <end position="1087"/>
    </location>
</feature>
<dbReference type="InterPro" id="IPR002110">
    <property type="entry name" value="Ankyrin_rpt"/>
</dbReference>
<dbReference type="Pfam" id="PF00023">
    <property type="entry name" value="Ank"/>
    <property type="match status" value="2"/>
</dbReference>
<feature type="repeat" description="ANK" evidence="3">
    <location>
        <begin position="910"/>
        <end position="942"/>
    </location>
</feature>
<comment type="caution">
    <text evidence="4">The sequence shown here is derived from an EMBL/GenBank/DDBJ whole genome shotgun (WGS) entry which is preliminary data.</text>
</comment>
<proteinExistence type="predicted"/>
<dbReference type="InterPro" id="IPR050889">
    <property type="entry name" value="Dendritic_Spine_Reg/Scaffold"/>
</dbReference>
<evidence type="ECO:0000256" key="3">
    <source>
        <dbReference type="PROSITE-ProRule" id="PRU00023"/>
    </source>
</evidence>
<evidence type="ECO:0000256" key="1">
    <source>
        <dbReference type="ARBA" id="ARBA00022737"/>
    </source>
</evidence>
<name>A0ABP0PRM7_9DINO</name>
<reference evidence="4 5" key="1">
    <citation type="submission" date="2024-02" db="EMBL/GenBank/DDBJ databases">
        <authorList>
            <person name="Chen Y."/>
            <person name="Shah S."/>
            <person name="Dougan E. K."/>
            <person name="Thang M."/>
            <person name="Chan C."/>
        </authorList>
    </citation>
    <scope>NUCLEOTIDE SEQUENCE [LARGE SCALE GENOMIC DNA]</scope>
</reference>
<evidence type="ECO:0000313" key="4">
    <source>
        <dbReference type="EMBL" id="CAK9077912.1"/>
    </source>
</evidence>
<feature type="repeat" description="ANK" evidence="3">
    <location>
        <begin position="152"/>
        <end position="184"/>
    </location>
</feature>
<feature type="repeat" description="ANK" evidence="3">
    <location>
        <begin position="811"/>
        <end position="843"/>
    </location>
</feature>
<feature type="repeat" description="ANK" evidence="3">
    <location>
        <begin position="356"/>
        <end position="388"/>
    </location>
</feature>
<dbReference type="Proteomes" id="UP001642484">
    <property type="component" value="Unassembled WGS sequence"/>
</dbReference>
<feature type="repeat" description="ANK" evidence="3">
    <location>
        <begin position="746"/>
        <end position="778"/>
    </location>
</feature>
<dbReference type="SUPFAM" id="SSF48403">
    <property type="entry name" value="Ankyrin repeat"/>
    <property type="match status" value="2"/>
</dbReference>
<evidence type="ECO:0000256" key="2">
    <source>
        <dbReference type="ARBA" id="ARBA00023043"/>
    </source>
</evidence>
<feature type="repeat" description="ANK" evidence="3">
    <location>
        <begin position="877"/>
        <end position="909"/>
    </location>
</feature>
<organism evidence="4 5">
    <name type="scientific">Durusdinium trenchii</name>
    <dbReference type="NCBI Taxonomy" id="1381693"/>
    <lineage>
        <taxon>Eukaryota</taxon>
        <taxon>Sar</taxon>
        <taxon>Alveolata</taxon>
        <taxon>Dinophyceae</taxon>
        <taxon>Suessiales</taxon>
        <taxon>Symbiodiniaceae</taxon>
        <taxon>Durusdinium</taxon>
    </lineage>
</organism>
<accession>A0ABP0PRM7</accession>
<feature type="repeat" description="ANK" evidence="3">
    <location>
        <begin position="844"/>
        <end position="876"/>
    </location>
</feature>
<dbReference type="InterPro" id="IPR036770">
    <property type="entry name" value="Ankyrin_rpt-contain_sf"/>
</dbReference>
<evidence type="ECO:0000313" key="5">
    <source>
        <dbReference type="Proteomes" id="UP001642484"/>
    </source>
</evidence>
<feature type="repeat" description="ANK" evidence="3">
    <location>
        <begin position="778"/>
        <end position="810"/>
    </location>
</feature>
<dbReference type="PANTHER" id="PTHR24166">
    <property type="entry name" value="ROLLING PEBBLES, ISOFORM B"/>
    <property type="match status" value="1"/>
</dbReference>
<dbReference type="Pfam" id="PF13637">
    <property type="entry name" value="Ank_4"/>
    <property type="match status" value="1"/>
</dbReference>
<dbReference type="SMART" id="SM00248">
    <property type="entry name" value="ANK"/>
    <property type="match status" value="21"/>
</dbReference>